<proteinExistence type="predicted"/>
<dbReference type="Bgee" id="ENSELUG00000019435">
    <property type="expression patterns" value="Expressed in spleen"/>
</dbReference>
<feature type="chain" id="PRO_5044305077" description="B-cell receptor CD22" evidence="7">
    <location>
        <begin position="23"/>
        <end position="655"/>
    </location>
</feature>
<reference evidence="10" key="1">
    <citation type="journal article" date="2014" name="PLoS ONE">
        <title>The genome and linkage map of the northern pike (Esox lucius): conserved synteny revealed between the salmonid sister group and the Neoteleostei.</title>
        <authorList>
            <person name="Rondeau E.B."/>
            <person name="Minkley D.R."/>
            <person name="Leong J.S."/>
            <person name="Messmer A.M."/>
            <person name="Jantzen J.R."/>
            <person name="von Schalburg K.R."/>
            <person name="Lemon C."/>
            <person name="Bird N.H."/>
            <person name="Koop B.F."/>
        </authorList>
    </citation>
    <scope>NUCLEOTIDE SEQUENCE</scope>
</reference>
<dbReference type="Pfam" id="PF24518">
    <property type="entry name" value="Ig_CD22"/>
    <property type="match status" value="1"/>
</dbReference>
<keyword evidence="10" id="KW-1185">Reference proteome</keyword>
<dbReference type="PANTHER" id="PTHR46013">
    <property type="entry name" value="VASCULAR CELL ADHESION MOLECULE 1"/>
    <property type="match status" value="1"/>
</dbReference>
<protein>
    <recommendedName>
        <fullName evidence="1">B-cell receptor CD22</fullName>
    </recommendedName>
    <alternativeName>
        <fullName evidence="2">Sialic acid-binding Ig-like lectin 2</fullName>
    </alternativeName>
</protein>
<comment type="function">
    <text evidence="3">Most highly expressed siglec (sialic acid-binding immunoglobulin-like lectin) on B-cells that plays a role in various aspects of B-cell biology including differentiation, antigen presentation, and trafficking to bone marrow. Binds to alpha 2,6-linked sialic acid residues of surface molecules such as CD22 itself, CD45 and IgM in a cis configuration. Can also bind to ligands on other cells as an adhesion molecule in a trans configuration. Acts as an inhibitory coreceptor on the surface of B-cells and inhibits B-cell receptor induced signaling, characterized by inhibition of the calcium mobilization and cellular activation. Mechanistically, the immunoreceptor tyrosine-based inhibitory motif domain is phosphorylated by the Src kinase LYN, which in turn leads to the recruitment of the protein tyrosine phosphatase 1/PTPN6, leading to the negative regulation of BCR signaling. If this negative signaling from is of sufficient strength, apoptosis of the B-cell can be induced.</text>
</comment>
<name>A0A3P9ADR9_ESOLU</name>
<keyword evidence="6" id="KW-1133">Transmembrane helix</keyword>
<dbReference type="Gene3D" id="2.60.40.10">
    <property type="entry name" value="Immunoglobulins"/>
    <property type="match status" value="4"/>
</dbReference>
<evidence type="ECO:0000256" key="2">
    <source>
        <dbReference type="ARBA" id="ARBA00041781"/>
    </source>
</evidence>
<comment type="subunit">
    <text evidence="4">Predominantly monomer of isoform CD22-beta. Also found as heterodimer of isoform CD22-beta and a shorter isoform. Interacts with PTPN6/SHP-1, LYN, SYK, PIK3R1/PIK3R2 and PLCG1 upon phosphorylation. Interacts with GRB2, INPP5D and SHC1 upon phosphorylation. May form a complex with INPP5D/SHIP, GRB2 and SHC1.</text>
</comment>
<accession>A0A3P9ADR9</accession>
<keyword evidence="6" id="KW-0812">Transmembrane</keyword>
<feature type="domain" description="Ig-like" evidence="8">
    <location>
        <begin position="126"/>
        <end position="218"/>
    </location>
</feature>
<dbReference type="AlphaFoldDB" id="A0A3P9ADR9"/>
<feature type="domain" description="Ig-like" evidence="8">
    <location>
        <begin position="425"/>
        <end position="507"/>
    </location>
</feature>
<reference evidence="9" key="3">
    <citation type="submission" date="2025-08" db="UniProtKB">
        <authorList>
            <consortium name="Ensembl"/>
        </authorList>
    </citation>
    <scope>IDENTIFICATION</scope>
</reference>
<evidence type="ECO:0000256" key="5">
    <source>
        <dbReference type="SAM" id="MobiDB-lite"/>
    </source>
</evidence>
<evidence type="ECO:0000313" key="10">
    <source>
        <dbReference type="Proteomes" id="UP000265140"/>
    </source>
</evidence>
<dbReference type="OMA" id="DYENWGE"/>
<evidence type="ECO:0000256" key="6">
    <source>
        <dbReference type="SAM" id="Phobius"/>
    </source>
</evidence>
<keyword evidence="6" id="KW-0472">Membrane</keyword>
<dbReference type="Proteomes" id="UP000265140">
    <property type="component" value="Chromosome 9"/>
</dbReference>
<dbReference type="InterPro" id="IPR036179">
    <property type="entry name" value="Ig-like_dom_sf"/>
</dbReference>
<dbReference type="InterPro" id="IPR003598">
    <property type="entry name" value="Ig_sub2"/>
</dbReference>
<dbReference type="PANTHER" id="PTHR46013:SF4">
    <property type="entry name" value="B-CELL RECEPTOR CD22-RELATED"/>
    <property type="match status" value="1"/>
</dbReference>
<dbReference type="InterPro" id="IPR003599">
    <property type="entry name" value="Ig_sub"/>
</dbReference>
<evidence type="ECO:0000313" key="9">
    <source>
        <dbReference type="Ensembl" id="ENSELUP00000039316.3"/>
    </source>
</evidence>
<keyword evidence="7" id="KW-0732">Signal</keyword>
<feature type="domain" description="Ig-like" evidence="8">
    <location>
        <begin position="343"/>
        <end position="422"/>
    </location>
</feature>
<dbReference type="InterPro" id="IPR013783">
    <property type="entry name" value="Ig-like_fold"/>
</dbReference>
<dbReference type="SUPFAM" id="SSF48726">
    <property type="entry name" value="Immunoglobulin"/>
    <property type="match status" value="5"/>
</dbReference>
<organism evidence="9 10">
    <name type="scientific">Esox lucius</name>
    <name type="common">Northern pike</name>
    <dbReference type="NCBI Taxonomy" id="8010"/>
    <lineage>
        <taxon>Eukaryota</taxon>
        <taxon>Metazoa</taxon>
        <taxon>Chordata</taxon>
        <taxon>Craniata</taxon>
        <taxon>Vertebrata</taxon>
        <taxon>Euteleostomi</taxon>
        <taxon>Actinopterygii</taxon>
        <taxon>Neopterygii</taxon>
        <taxon>Teleostei</taxon>
        <taxon>Protacanthopterygii</taxon>
        <taxon>Esociformes</taxon>
        <taxon>Esocidae</taxon>
        <taxon>Esox</taxon>
    </lineage>
</organism>
<dbReference type="SMART" id="SM00409">
    <property type="entry name" value="IG"/>
    <property type="match status" value="4"/>
</dbReference>
<dbReference type="InterPro" id="IPR056386">
    <property type="entry name" value="Ig_CD22"/>
</dbReference>
<dbReference type="GeneTree" id="ENSGT01010000222294"/>
<evidence type="ECO:0000256" key="1">
    <source>
        <dbReference type="ARBA" id="ARBA00040106"/>
    </source>
</evidence>
<dbReference type="SMART" id="SM00408">
    <property type="entry name" value="IGc2"/>
    <property type="match status" value="1"/>
</dbReference>
<evidence type="ECO:0000259" key="8">
    <source>
        <dbReference type="PROSITE" id="PS50835"/>
    </source>
</evidence>
<sequence length="655" mass="72563">MALMKAGGVLLDFLLSVAMVLGQNGWSVTYSPQRIFALKGSTVNLSCSYTFPSDLKVLKTLWFTTWASGAPEPKDVTDDSTYAGRVTYHGGKMNVHTLTITDLRESDYAVYMFRFITDKEKYSGTPGVTLSSTDFWSVTYSAKSVYAMKGSTVEMSCSYTFPRGTVTSTFWFRKGANKNPVNLSDDPDYRGRVMYRSDEKNRHTLIITDLRETDSAEYKFRFITDQTGGKYTGLPGVNLILGWSVKYTAESICALKGSTVELSCSYTFPSGTVTSAFWFAKYDTDKNPVNLRDDPNYTGRVTYRNDTKNNHILNITDLRESDSTFYWFRFTTNLTRGKFTGEPGVSLSVTGLQVAVTPDARPQKTLTCGTTCALPDNPTYIWYKNGHPVKEDRLPAFSVSSGAEDCYACVVKGYEQIRSTVAYGPKNMSVSVSTGVIVEGSSVTLTCSSDANPPVDKYTWYKKTVTSPKASGQSYSITNITSEDSGEYYCEAENGIGSKKSTALMINFERKHISAMTVTLITSVGLVVLLLSFGFVCFWKKASKSSSPMADAGQGGSMYLNVPRKAVPPATARRADTADGGQVGLFETEDRCDNLGRFVERFPTSSVPSVSIRRILLMQTSQTSQRQWTLLQTGQQRPQMTRRRSLCMQMSPTWP</sequence>
<feature type="region of interest" description="Disordered" evidence="5">
    <location>
        <begin position="635"/>
        <end position="655"/>
    </location>
</feature>
<gene>
    <name evidence="9" type="primary">ELAPOR1</name>
</gene>
<evidence type="ECO:0000256" key="7">
    <source>
        <dbReference type="SAM" id="SignalP"/>
    </source>
</evidence>
<dbReference type="Pfam" id="PF13895">
    <property type="entry name" value="Ig_2"/>
    <property type="match status" value="1"/>
</dbReference>
<evidence type="ECO:0000256" key="4">
    <source>
        <dbReference type="ARBA" id="ARBA00046458"/>
    </source>
</evidence>
<dbReference type="PROSITE" id="PS50835">
    <property type="entry name" value="IG_LIKE"/>
    <property type="match status" value="3"/>
</dbReference>
<dbReference type="Ensembl" id="ENSELUT00000030533.3">
    <property type="protein sequence ID" value="ENSELUP00000039316.3"/>
    <property type="gene ID" value="ENSELUG00000019435.3"/>
</dbReference>
<dbReference type="InParanoid" id="A0A3P9ADR9"/>
<reference evidence="9" key="2">
    <citation type="submission" date="2020-02" db="EMBL/GenBank/DDBJ databases">
        <title>Esox lucius (northern pike) genome, fEsoLuc1, primary haplotype.</title>
        <authorList>
            <person name="Myers G."/>
            <person name="Karagic N."/>
            <person name="Meyer A."/>
            <person name="Pippel M."/>
            <person name="Reichard M."/>
            <person name="Winkler S."/>
            <person name="Tracey A."/>
            <person name="Sims Y."/>
            <person name="Howe K."/>
            <person name="Rhie A."/>
            <person name="Formenti G."/>
            <person name="Durbin R."/>
            <person name="Fedrigo O."/>
            <person name="Jarvis E.D."/>
        </authorList>
    </citation>
    <scope>NUCLEOTIDE SEQUENCE [LARGE SCALE GENOMIC DNA]</scope>
</reference>
<feature type="signal peptide" evidence="7">
    <location>
        <begin position="1"/>
        <end position="22"/>
    </location>
</feature>
<dbReference type="InterPro" id="IPR007110">
    <property type="entry name" value="Ig-like_dom"/>
</dbReference>
<dbReference type="CDD" id="cd00096">
    <property type="entry name" value="Ig"/>
    <property type="match status" value="1"/>
</dbReference>
<feature type="transmembrane region" description="Helical" evidence="6">
    <location>
        <begin position="515"/>
        <end position="539"/>
    </location>
</feature>
<reference evidence="9" key="4">
    <citation type="submission" date="2025-09" db="UniProtKB">
        <authorList>
            <consortium name="Ensembl"/>
        </authorList>
    </citation>
    <scope>IDENTIFICATION</scope>
</reference>
<evidence type="ECO:0000256" key="3">
    <source>
        <dbReference type="ARBA" id="ARBA00045430"/>
    </source>
</evidence>